<evidence type="ECO:0000313" key="1">
    <source>
        <dbReference type="EMBL" id="PIS17825.1"/>
    </source>
</evidence>
<protein>
    <recommendedName>
        <fullName evidence="3">Transposase</fullName>
    </recommendedName>
</protein>
<comment type="caution">
    <text evidence="1">The sequence shown here is derived from an EMBL/GenBank/DDBJ whole genome shotgun (WGS) entry which is preliminary data.</text>
</comment>
<evidence type="ECO:0000313" key="2">
    <source>
        <dbReference type="Proteomes" id="UP000229574"/>
    </source>
</evidence>
<dbReference type="AlphaFoldDB" id="A0A2H0WYY5"/>
<accession>A0A2H0WYY5</accession>
<proteinExistence type="predicted"/>
<name>A0A2H0WYY5_9BACT</name>
<sequence length="242" mass="28717">MKLKSTPEWYNCTGYLLIDADWFGDRCLITYRDSELGRVYWSLAGGEYLAVIKRDLEWLRANGYPLKVAVFDGKKSMDSACKSLLIPIQRCLVHVQTRIQTLLTQNPQTEAGKDLLILSQHINKITTPYEAKILIRWFVRLYQKHYQFFTQRTLNNDPERKTPKWWYTHPYLRQAYQHLYQALPNMFTYLRYPNLPKDNNSSEGSYSQLDNKVLIHRGMTQPSKENLISWYLYLTRFYPPNG</sequence>
<dbReference type="Proteomes" id="UP000229574">
    <property type="component" value="Unassembled WGS sequence"/>
</dbReference>
<gene>
    <name evidence="1" type="ORF">COT54_02575</name>
</gene>
<dbReference type="EMBL" id="PEYY01000101">
    <property type="protein sequence ID" value="PIS17825.1"/>
    <property type="molecule type" value="Genomic_DNA"/>
</dbReference>
<reference evidence="2" key="1">
    <citation type="submission" date="2017-09" db="EMBL/GenBank/DDBJ databases">
        <title>Depth-based differentiation of microbial function through sediment-hosted aquifers and enrichment of novel symbionts in the deep terrestrial subsurface.</title>
        <authorList>
            <person name="Probst A.J."/>
            <person name="Ladd B."/>
            <person name="Jarett J.K."/>
            <person name="Geller-Mcgrath D.E."/>
            <person name="Sieber C.M.K."/>
            <person name="Emerson J.B."/>
            <person name="Anantharaman K."/>
            <person name="Thomas B.C."/>
            <person name="Malmstrom R."/>
            <person name="Stieglmeier M."/>
            <person name="Klingl A."/>
            <person name="Woyke T."/>
            <person name="Ryan C.M."/>
            <person name="Banfield J.F."/>
        </authorList>
    </citation>
    <scope>NUCLEOTIDE SEQUENCE [LARGE SCALE GENOMIC DNA]</scope>
</reference>
<organism evidence="1 2">
    <name type="scientific">Candidatus Collierbacteria bacterium CG09_land_8_20_14_0_10_46_12</name>
    <dbReference type="NCBI Taxonomy" id="1974533"/>
    <lineage>
        <taxon>Bacteria</taxon>
        <taxon>Candidatus Collieribacteriota</taxon>
    </lineage>
</organism>
<evidence type="ECO:0008006" key="3">
    <source>
        <dbReference type="Google" id="ProtNLM"/>
    </source>
</evidence>